<evidence type="ECO:0000313" key="2">
    <source>
        <dbReference type="Proteomes" id="UP000294360"/>
    </source>
</evidence>
<accession>A0A4U8Z7G9</accession>
<name>A0A4U8Z7G9_METTU</name>
<protein>
    <submittedName>
        <fullName evidence="1">Uncharacterized protein</fullName>
    </submittedName>
</protein>
<gene>
    <name evidence="1" type="ORF">MTUNDRAET4_0071</name>
</gene>
<dbReference type="Proteomes" id="UP000294360">
    <property type="component" value="Plasmid 3"/>
</dbReference>
<dbReference type="RefSeq" id="WP_134493312.1">
    <property type="nucleotide sequence ID" value="NZ_CP139087.1"/>
</dbReference>
<reference evidence="1 2" key="1">
    <citation type="submission" date="2019-03" db="EMBL/GenBank/DDBJ databases">
        <authorList>
            <person name="Kox A.R. M."/>
        </authorList>
    </citation>
    <scope>NUCLEOTIDE SEQUENCE [LARGE SCALE GENOMIC DNA]</scope>
    <source>
        <strain evidence="1">MTUNDRAET4 annotated genome</strain>
        <plasmid evidence="2">3</plasmid>
    </source>
</reference>
<organism evidence="1 2">
    <name type="scientific">Methylocella tundrae</name>
    <dbReference type="NCBI Taxonomy" id="227605"/>
    <lineage>
        <taxon>Bacteria</taxon>
        <taxon>Pseudomonadati</taxon>
        <taxon>Pseudomonadota</taxon>
        <taxon>Alphaproteobacteria</taxon>
        <taxon>Hyphomicrobiales</taxon>
        <taxon>Beijerinckiaceae</taxon>
        <taxon>Methylocella</taxon>
    </lineage>
</organism>
<keyword evidence="1" id="KW-0614">Plasmid</keyword>
<sequence length="73" mass="7885">MAIEYGKSGKIVAKRFTFDEIQQADESMSGFCRACGEEAGCCEPDARNYKCEACGSNQVFGAAELFLMGAVKD</sequence>
<proteinExistence type="predicted"/>
<dbReference type="OrthoDB" id="8453098at2"/>
<dbReference type="AlphaFoldDB" id="A0A4U8Z7G9"/>
<dbReference type="KEGG" id="mtun:MTUNDRAET4_0071.2"/>
<geneLocation type="plasmid" evidence="1 2">
    <name>3</name>
</geneLocation>
<dbReference type="EMBL" id="LR536452">
    <property type="protein sequence ID" value="VFU17514.1"/>
    <property type="molecule type" value="Genomic_DNA"/>
</dbReference>
<evidence type="ECO:0000313" key="1">
    <source>
        <dbReference type="EMBL" id="VFU17514.1"/>
    </source>
</evidence>